<sequence>MLRAAAGRCWSDPLIGCFKLNVVAALNLDEGRYGVRIIFMDDQEVVVEAVAPSFNGVVSVDVAEVKAVLEGLLLVEDVGLFPLIVESDAIGMIISIRRACNSVDHSVARYFVNNNCSVVWFADFLAWLSLLANSDLHNCSRFLG</sequence>
<feature type="domain" description="RNase H type-1" evidence="1">
    <location>
        <begin position="24"/>
        <end position="90"/>
    </location>
</feature>
<dbReference type="AlphaFoldDB" id="A0AAD9ZNC8"/>
<dbReference type="GO" id="GO:0003676">
    <property type="term" value="F:nucleic acid binding"/>
    <property type="evidence" value="ECO:0007669"/>
    <property type="project" value="InterPro"/>
</dbReference>
<evidence type="ECO:0000313" key="3">
    <source>
        <dbReference type="Proteomes" id="UP001281410"/>
    </source>
</evidence>
<comment type="caution">
    <text evidence="2">The sequence shown here is derived from an EMBL/GenBank/DDBJ whole genome shotgun (WGS) entry which is preliminary data.</text>
</comment>
<name>A0AAD9ZNC8_9ROSI</name>
<evidence type="ECO:0000313" key="2">
    <source>
        <dbReference type="EMBL" id="KAK3184918.1"/>
    </source>
</evidence>
<dbReference type="InterPro" id="IPR002156">
    <property type="entry name" value="RNaseH_domain"/>
</dbReference>
<dbReference type="EMBL" id="JANJYJ010000010">
    <property type="protein sequence ID" value="KAK3184918.1"/>
    <property type="molecule type" value="Genomic_DNA"/>
</dbReference>
<proteinExistence type="predicted"/>
<dbReference type="InterPro" id="IPR052929">
    <property type="entry name" value="RNase_H-like_EbsB-rel"/>
</dbReference>
<protein>
    <recommendedName>
        <fullName evidence="1">RNase H type-1 domain-containing protein</fullName>
    </recommendedName>
</protein>
<evidence type="ECO:0000259" key="1">
    <source>
        <dbReference type="Pfam" id="PF13456"/>
    </source>
</evidence>
<reference evidence="2" key="1">
    <citation type="journal article" date="2023" name="Plant J.">
        <title>Genome sequences and population genomics provide insights into the demographic history, inbreeding, and mutation load of two 'living fossil' tree species of Dipteronia.</title>
        <authorList>
            <person name="Feng Y."/>
            <person name="Comes H.P."/>
            <person name="Chen J."/>
            <person name="Zhu S."/>
            <person name="Lu R."/>
            <person name="Zhang X."/>
            <person name="Li P."/>
            <person name="Qiu J."/>
            <person name="Olsen K.M."/>
            <person name="Qiu Y."/>
        </authorList>
    </citation>
    <scope>NUCLEOTIDE SEQUENCE</scope>
    <source>
        <strain evidence="2">NBL</strain>
    </source>
</reference>
<gene>
    <name evidence="2" type="ORF">Dsin_032204</name>
</gene>
<dbReference type="Pfam" id="PF13456">
    <property type="entry name" value="RVT_3"/>
    <property type="match status" value="1"/>
</dbReference>
<dbReference type="Proteomes" id="UP001281410">
    <property type="component" value="Unassembled WGS sequence"/>
</dbReference>
<organism evidence="2 3">
    <name type="scientific">Dipteronia sinensis</name>
    <dbReference type="NCBI Taxonomy" id="43782"/>
    <lineage>
        <taxon>Eukaryota</taxon>
        <taxon>Viridiplantae</taxon>
        <taxon>Streptophyta</taxon>
        <taxon>Embryophyta</taxon>
        <taxon>Tracheophyta</taxon>
        <taxon>Spermatophyta</taxon>
        <taxon>Magnoliopsida</taxon>
        <taxon>eudicotyledons</taxon>
        <taxon>Gunneridae</taxon>
        <taxon>Pentapetalae</taxon>
        <taxon>rosids</taxon>
        <taxon>malvids</taxon>
        <taxon>Sapindales</taxon>
        <taxon>Sapindaceae</taxon>
        <taxon>Hippocastanoideae</taxon>
        <taxon>Acereae</taxon>
        <taxon>Dipteronia</taxon>
    </lineage>
</organism>
<dbReference type="PANTHER" id="PTHR47074:SF11">
    <property type="entry name" value="REVERSE TRANSCRIPTASE-LIKE PROTEIN"/>
    <property type="match status" value="1"/>
</dbReference>
<keyword evidence="3" id="KW-1185">Reference proteome</keyword>
<accession>A0AAD9ZNC8</accession>
<dbReference type="PANTHER" id="PTHR47074">
    <property type="entry name" value="BNAC02G40300D PROTEIN"/>
    <property type="match status" value="1"/>
</dbReference>
<dbReference type="GO" id="GO:0004523">
    <property type="term" value="F:RNA-DNA hybrid ribonuclease activity"/>
    <property type="evidence" value="ECO:0007669"/>
    <property type="project" value="InterPro"/>
</dbReference>